<feature type="transmembrane region" description="Helical" evidence="2">
    <location>
        <begin position="353"/>
        <end position="371"/>
    </location>
</feature>
<evidence type="ECO:0000313" key="3">
    <source>
        <dbReference type="EMBL" id="AKT40425.1"/>
    </source>
</evidence>
<reference evidence="3 4" key="1">
    <citation type="submission" date="2015-07" db="EMBL/GenBank/DDBJ databases">
        <title>Genome analysis of myxobacterium Chondromyces crocatus Cm c5 reveals a high potential for natural compound synthesis and the genetic basis for the loss of fruiting body formation.</title>
        <authorList>
            <person name="Zaburannyi N."/>
            <person name="Bunk B."/>
            <person name="Maier J."/>
            <person name="Overmann J."/>
            <person name="Mueller R."/>
        </authorList>
    </citation>
    <scope>NUCLEOTIDE SEQUENCE [LARGE SCALE GENOMIC DNA]</scope>
    <source>
        <strain evidence="3 4">Cm c5</strain>
    </source>
</reference>
<feature type="transmembrane region" description="Helical" evidence="2">
    <location>
        <begin position="322"/>
        <end position="341"/>
    </location>
</feature>
<keyword evidence="4" id="KW-1185">Reference proteome</keyword>
<feature type="transmembrane region" description="Helical" evidence="2">
    <location>
        <begin position="245"/>
        <end position="265"/>
    </location>
</feature>
<evidence type="ECO:0000256" key="1">
    <source>
        <dbReference type="SAM" id="MobiDB-lite"/>
    </source>
</evidence>
<gene>
    <name evidence="3" type="ORF">CMC5_045780</name>
</gene>
<keyword evidence="2" id="KW-0472">Membrane</keyword>
<dbReference type="RefSeq" id="WP_050432358.1">
    <property type="nucleotide sequence ID" value="NZ_CP012159.1"/>
</dbReference>
<dbReference type="Proteomes" id="UP000067626">
    <property type="component" value="Chromosome"/>
</dbReference>
<accession>A0A0K1EHT8</accession>
<protein>
    <submittedName>
        <fullName evidence="3">Uncharacterized protein</fullName>
    </submittedName>
</protein>
<evidence type="ECO:0000313" key="4">
    <source>
        <dbReference type="Proteomes" id="UP000067626"/>
    </source>
</evidence>
<dbReference type="AlphaFoldDB" id="A0A0K1EHT8"/>
<proteinExistence type="predicted"/>
<organism evidence="3 4">
    <name type="scientific">Chondromyces crocatus</name>
    <dbReference type="NCBI Taxonomy" id="52"/>
    <lineage>
        <taxon>Bacteria</taxon>
        <taxon>Pseudomonadati</taxon>
        <taxon>Myxococcota</taxon>
        <taxon>Polyangia</taxon>
        <taxon>Polyangiales</taxon>
        <taxon>Polyangiaceae</taxon>
        <taxon>Chondromyces</taxon>
    </lineage>
</organism>
<sequence length="414" mass="42030">MTQDRSPHAVLDELAGHARGDDLARLVHTAAFAAADERRASLGDGVAELAELSGLKVEDAETSFGNVIRALERGSLEASGSAARVLVSTLLARGVALSPPSGAEAEGRVAEALVWLSTHTAVDALSALDAAMEERSAGLWRAVADRVRRVDAGVAPGLGRAGAVIAALALQGSSSPTAKEEAAGLAAEVRDPVVKALLGQPVGGRAGGSVEKAGDAGAASAEASGSAGDAAEVTGELVPPPRHPVVVTLLAVTGLLLVARGGRLLGRVLLRYRRPATLTVTSRGLTVRSRTELFGRTVKELETHIPAENLARAAREVQYPRAGLYAGLVALGLGTYVGVSLFLDGARSGSPELLGMGALVLALGAALDFALSHLNAGRKGRCRVVLVPRKGPVVAVGNAVPAAADAALGRLIRS</sequence>
<feature type="region of interest" description="Disordered" evidence="1">
    <location>
        <begin position="206"/>
        <end position="225"/>
    </location>
</feature>
<dbReference type="EMBL" id="CP012159">
    <property type="protein sequence ID" value="AKT40425.1"/>
    <property type="molecule type" value="Genomic_DNA"/>
</dbReference>
<name>A0A0K1EHT8_CHOCO</name>
<evidence type="ECO:0000256" key="2">
    <source>
        <dbReference type="SAM" id="Phobius"/>
    </source>
</evidence>
<keyword evidence="2" id="KW-0812">Transmembrane</keyword>
<dbReference type="OrthoDB" id="5498311at2"/>
<feature type="compositionally biased region" description="Low complexity" evidence="1">
    <location>
        <begin position="215"/>
        <end position="225"/>
    </location>
</feature>
<dbReference type="KEGG" id="ccro:CMC5_045780"/>
<keyword evidence="2" id="KW-1133">Transmembrane helix</keyword>